<reference evidence="1 2" key="1">
    <citation type="journal article" date="2018" name="Arch. Virol.">
        <title>Genomic characterization and phylogenetic analysis of the novel Pseudomonas phage PPSC2.</title>
        <authorList>
            <person name="Wu X."/>
            <person name="Wu Y."/>
            <person name="Tang Y."/>
            <person name="Gan B."/>
        </authorList>
    </citation>
    <scope>NUCLEOTIDE SEQUENCE [LARGE SCALE GENOMIC DNA]</scope>
</reference>
<organism evidence="1 2">
    <name type="scientific">Pseudomonas phage PPSC2</name>
    <dbReference type="NCBI Taxonomy" id="2041350"/>
    <lineage>
        <taxon>Viruses</taxon>
        <taxon>Duplodnaviria</taxon>
        <taxon>Heunggongvirae</taxon>
        <taxon>Uroviricota</taxon>
        <taxon>Caudoviricetes</taxon>
        <taxon>Vandenendeviridae</taxon>
        <taxon>Gorskivirinae</taxon>
        <taxon>Shenlongvirus</taxon>
        <taxon>Shenlongvirus PPSC2</taxon>
    </lineage>
</organism>
<gene>
    <name evidence="1" type="ORF">PPSC2_132</name>
</gene>
<keyword evidence="2" id="KW-1185">Reference proteome</keyword>
<protein>
    <submittedName>
        <fullName evidence="1">TerC family protein</fullName>
    </submittedName>
</protein>
<evidence type="ECO:0000313" key="2">
    <source>
        <dbReference type="Proteomes" id="UP000244827"/>
    </source>
</evidence>
<proteinExistence type="predicted"/>
<dbReference type="EMBL" id="MF893340">
    <property type="protein sequence ID" value="ATN92895.1"/>
    <property type="molecule type" value="Genomic_DNA"/>
</dbReference>
<dbReference type="Proteomes" id="UP000244827">
    <property type="component" value="Segment"/>
</dbReference>
<name>A0A2R2YAV1_9CAUD</name>
<accession>A0A2R2YAV1</accession>
<evidence type="ECO:0000313" key="1">
    <source>
        <dbReference type="EMBL" id="ATN92895.1"/>
    </source>
</evidence>
<sequence length="89" mass="9837">MAVILERVLHGGTQVVHKFENGFGASVVSHDFSYGSALGLFELAVLEFPYKDNTFHLCYSTEVTDDVLGHLEVEDVKAILARIEALEVK</sequence>